<name>A0A9P8C1H4_9HELO</name>
<evidence type="ECO:0000313" key="3">
    <source>
        <dbReference type="Proteomes" id="UP000824998"/>
    </source>
</evidence>
<comment type="caution">
    <text evidence="2">The sequence shown here is derived from an EMBL/GenBank/DDBJ whole genome shotgun (WGS) entry which is preliminary data.</text>
</comment>
<keyword evidence="1" id="KW-0732">Signal</keyword>
<keyword evidence="3" id="KW-1185">Reference proteome</keyword>
<dbReference type="AlphaFoldDB" id="A0A9P8C1H4"/>
<proteinExistence type="predicted"/>
<evidence type="ECO:0000256" key="1">
    <source>
        <dbReference type="SAM" id="SignalP"/>
    </source>
</evidence>
<evidence type="ECO:0000313" key="2">
    <source>
        <dbReference type="EMBL" id="KAG9229890.1"/>
    </source>
</evidence>
<dbReference type="Proteomes" id="UP000824998">
    <property type="component" value="Unassembled WGS sequence"/>
</dbReference>
<reference evidence="2" key="1">
    <citation type="journal article" date="2021" name="IMA Fungus">
        <title>Genomic characterization of three marine fungi, including Emericellopsis atlantica sp. nov. with signatures of a generalist lifestyle and marine biomass degradation.</title>
        <authorList>
            <person name="Hagestad O.C."/>
            <person name="Hou L."/>
            <person name="Andersen J.H."/>
            <person name="Hansen E.H."/>
            <person name="Altermark B."/>
            <person name="Li C."/>
            <person name="Kuhnert E."/>
            <person name="Cox R.J."/>
            <person name="Crous P.W."/>
            <person name="Spatafora J.W."/>
            <person name="Lail K."/>
            <person name="Amirebrahimi M."/>
            <person name="Lipzen A."/>
            <person name="Pangilinan J."/>
            <person name="Andreopoulos W."/>
            <person name="Hayes R.D."/>
            <person name="Ng V."/>
            <person name="Grigoriev I.V."/>
            <person name="Jackson S.A."/>
            <person name="Sutton T.D.S."/>
            <person name="Dobson A.D.W."/>
            <person name="Rama T."/>
        </authorList>
    </citation>
    <scope>NUCLEOTIDE SEQUENCE</scope>
    <source>
        <strain evidence="2">TRa018bII</strain>
    </source>
</reference>
<sequence>MLFQPLTNFWTRPWWLRLLGALLLAGARHKADTQPLALSCAARRHYNELVTWCSEMVEFLQEKGLVAQPWRSKEGGSHVVCNI</sequence>
<dbReference type="EMBL" id="MU251722">
    <property type="protein sequence ID" value="KAG9229890.1"/>
    <property type="molecule type" value="Genomic_DNA"/>
</dbReference>
<gene>
    <name evidence="2" type="ORF">BJ875DRAFT_174060</name>
</gene>
<evidence type="ECO:0008006" key="4">
    <source>
        <dbReference type="Google" id="ProtNLM"/>
    </source>
</evidence>
<feature type="signal peptide" evidence="1">
    <location>
        <begin position="1"/>
        <end position="33"/>
    </location>
</feature>
<organism evidence="2 3">
    <name type="scientific">Amylocarpus encephaloides</name>
    <dbReference type="NCBI Taxonomy" id="45428"/>
    <lineage>
        <taxon>Eukaryota</taxon>
        <taxon>Fungi</taxon>
        <taxon>Dikarya</taxon>
        <taxon>Ascomycota</taxon>
        <taxon>Pezizomycotina</taxon>
        <taxon>Leotiomycetes</taxon>
        <taxon>Helotiales</taxon>
        <taxon>Helotiales incertae sedis</taxon>
        <taxon>Amylocarpus</taxon>
    </lineage>
</organism>
<accession>A0A9P8C1H4</accession>
<protein>
    <recommendedName>
        <fullName evidence="4">Secreted protein</fullName>
    </recommendedName>
</protein>
<feature type="chain" id="PRO_5040469637" description="Secreted protein" evidence="1">
    <location>
        <begin position="34"/>
        <end position="83"/>
    </location>
</feature>